<reference evidence="2" key="2">
    <citation type="journal article" date="2018" name="Mol. Plant Microbe Interact.">
        <title>Genome sequence resources for the wheat stripe rust pathogen (Puccinia striiformis f. sp. tritici) and the barley stripe rust pathogen (Puccinia striiformis f. sp. hordei).</title>
        <authorList>
            <person name="Xia C."/>
            <person name="Wang M."/>
            <person name="Yin C."/>
            <person name="Cornejo O.E."/>
            <person name="Hulbert S.H."/>
            <person name="Chen X."/>
        </authorList>
    </citation>
    <scope>NUCLEOTIDE SEQUENCE [LARGE SCALE GENOMIC DNA]</scope>
    <source>
        <strain evidence="2">93-210</strain>
    </source>
</reference>
<reference evidence="2" key="1">
    <citation type="journal article" date="2018" name="BMC Genomics">
        <title>Genomic insights into host adaptation between the wheat stripe rust pathogen (Puccinia striiformis f. sp. tritici) and the barley stripe rust pathogen (Puccinia striiformis f. sp. hordei).</title>
        <authorList>
            <person name="Xia C."/>
            <person name="Wang M."/>
            <person name="Yin C."/>
            <person name="Cornejo O.E."/>
            <person name="Hulbert S.H."/>
            <person name="Chen X."/>
        </authorList>
    </citation>
    <scope>NUCLEOTIDE SEQUENCE [LARGE SCALE GENOMIC DNA]</scope>
    <source>
        <strain evidence="2">93-210</strain>
    </source>
</reference>
<gene>
    <name evidence="1" type="ORF">MJO28_004221</name>
</gene>
<protein>
    <submittedName>
        <fullName evidence="1">Uncharacterized protein</fullName>
    </submittedName>
</protein>
<evidence type="ECO:0000313" key="2">
    <source>
        <dbReference type="Proteomes" id="UP001060170"/>
    </source>
</evidence>
<keyword evidence="2" id="KW-1185">Reference proteome</keyword>
<name>A0ACC0ENZ5_9BASI</name>
<dbReference type="EMBL" id="CM045868">
    <property type="protein sequence ID" value="KAI7957126.1"/>
    <property type="molecule type" value="Genomic_DNA"/>
</dbReference>
<evidence type="ECO:0000313" key="1">
    <source>
        <dbReference type="EMBL" id="KAI7957126.1"/>
    </source>
</evidence>
<accession>A0ACC0ENZ5</accession>
<comment type="caution">
    <text evidence="1">The sequence shown here is derived from an EMBL/GenBank/DDBJ whole genome shotgun (WGS) entry which is preliminary data.</text>
</comment>
<dbReference type="Proteomes" id="UP001060170">
    <property type="component" value="Chromosome 4"/>
</dbReference>
<proteinExistence type="predicted"/>
<reference evidence="1 2" key="3">
    <citation type="journal article" date="2022" name="Microbiol. Spectr.">
        <title>Folding features and dynamics of 3D genome architecture in plant fungal pathogens.</title>
        <authorList>
            <person name="Xia C."/>
        </authorList>
    </citation>
    <scope>NUCLEOTIDE SEQUENCE [LARGE SCALE GENOMIC DNA]</scope>
    <source>
        <strain evidence="1 2">93-210</strain>
    </source>
</reference>
<organism evidence="1 2">
    <name type="scientific">Puccinia striiformis f. sp. tritici</name>
    <dbReference type="NCBI Taxonomy" id="168172"/>
    <lineage>
        <taxon>Eukaryota</taxon>
        <taxon>Fungi</taxon>
        <taxon>Dikarya</taxon>
        <taxon>Basidiomycota</taxon>
        <taxon>Pucciniomycotina</taxon>
        <taxon>Pucciniomycetes</taxon>
        <taxon>Pucciniales</taxon>
        <taxon>Pucciniaceae</taxon>
        <taxon>Puccinia</taxon>
    </lineage>
</organism>
<sequence>MAVRTGPYRSNAFFVSPPYQPTKRFTERRQS</sequence>